<organism evidence="2 3">
    <name type="scientific">Cucurbita argyrosperma subsp. sororia</name>
    <dbReference type="NCBI Taxonomy" id="37648"/>
    <lineage>
        <taxon>Eukaryota</taxon>
        <taxon>Viridiplantae</taxon>
        <taxon>Streptophyta</taxon>
        <taxon>Embryophyta</taxon>
        <taxon>Tracheophyta</taxon>
        <taxon>Spermatophyta</taxon>
        <taxon>Magnoliopsida</taxon>
        <taxon>eudicotyledons</taxon>
        <taxon>Gunneridae</taxon>
        <taxon>Pentapetalae</taxon>
        <taxon>rosids</taxon>
        <taxon>fabids</taxon>
        <taxon>Cucurbitales</taxon>
        <taxon>Cucurbitaceae</taxon>
        <taxon>Cucurbiteae</taxon>
        <taxon>Cucurbita</taxon>
    </lineage>
</organism>
<sequence>MVTSSSSSKTRSSGPVLRSHSPGGRFCNSSSLSSSMSAFASSTSSNFYSSTSTFRDDDHRGFRSHHHQPRSTSPSRVNVYSSPSLTPSVRFFIDNRSSSPNRSVIVSRKNRPVSNVKRTCMCSPTTHPGSFRCSLHKNVSSSGSHSQAASFPSTSRGGERHFNLDLVGSRSCPKRTMLEITAEAHDFEARGTESARRVLYAEKRSVGIPSVPSSAPFVVILVPVVSRVPFTPSRSFRVQSAGRAAW</sequence>
<feature type="region of interest" description="Disordered" evidence="1">
    <location>
        <begin position="1"/>
        <end position="37"/>
    </location>
</feature>
<proteinExistence type="predicted"/>
<dbReference type="Proteomes" id="UP000685013">
    <property type="component" value="Chromosome 9"/>
</dbReference>
<feature type="non-terminal residue" evidence="2">
    <location>
        <position position="1"/>
    </location>
</feature>
<feature type="region of interest" description="Disordered" evidence="1">
    <location>
        <begin position="58"/>
        <end position="81"/>
    </location>
</feature>
<protein>
    <recommendedName>
        <fullName evidence="4">Serine-rich protein-like protein</fullName>
    </recommendedName>
</protein>
<evidence type="ECO:0000313" key="3">
    <source>
        <dbReference type="Proteomes" id="UP000685013"/>
    </source>
</evidence>
<feature type="compositionally biased region" description="Low complexity" evidence="1">
    <location>
        <begin position="1"/>
        <end position="13"/>
    </location>
</feature>
<evidence type="ECO:0000313" key="2">
    <source>
        <dbReference type="EMBL" id="KAG6591554.1"/>
    </source>
</evidence>
<reference evidence="2 3" key="1">
    <citation type="journal article" date="2021" name="Hortic Res">
        <title>The domestication of Cucurbita argyrosperma as revealed by the genome of its wild relative.</title>
        <authorList>
            <person name="Barrera-Redondo J."/>
            <person name="Sanchez-de la Vega G."/>
            <person name="Aguirre-Liguori J.A."/>
            <person name="Castellanos-Morales G."/>
            <person name="Gutierrez-Guerrero Y.T."/>
            <person name="Aguirre-Dugua X."/>
            <person name="Aguirre-Planter E."/>
            <person name="Tenaillon M.I."/>
            <person name="Lira-Saade R."/>
            <person name="Eguiarte L.E."/>
        </authorList>
    </citation>
    <scope>NUCLEOTIDE SEQUENCE [LARGE SCALE GENOMIC DNA]</scope>
    <source>
        <strain evidence="2">JBR-2021</strain>
    </source>
</reference>
<dbReference type="EMBL" id="JAGKQH010000009">
    <property type="protein sequence ID" value="KAG6591554.1"/>
    <property type="molecule type" value="Genomic_DNA"/>
</dbReference>
<feature type="compositionally biased region" description="Polar residues" evidence="1">
    <location>
        <begin position="70"/>
        <end position="81"/>
    </location>
</feature>
<evidence type="ECO:0008006" key="4">
    <source>
        <dbReference type="Google" id="ProtNLM"/>
    </source>
</evidence>
<accession>A0AAV6N3H2</accession>
<evidence type="ECO:0000256" key="1">
    <source>
        <dbReference type="SAM" id="MobiDB-lite"/>
    </source>
</evidence>
<comment type="caution">
    <text evidence="2">The sequence shown here is derived from an EMBL/GenBank/DDBJ whole genome shotgun (WGS) entry which is preliminary data.</text>
</comment>
<name>A0AAV6N3H2_9ROSI</name>
<gene>
    <name evidence="2" type="ORF">SDJN03_13900</name>
</gene>
<keyword evidence="3" id="KW-1185">Reference proteome</keyword>
<dbReference type="AlphaFoldDB" id="A0AAV6N3H2"/>